<organism evidence="4 8">
    <name type="scientific">Halanaerobium congolense</name>
    <dbReference type="NCBI Taxonomy" id="54121"/>
    <lineage>
        <taxon>Bacteria</taxon>
        <taxon>Bacillati</taxon>
        <taxon>Bacillota</taxon>
        <taxon>Clostridia</taxon>
        <taxon>Halanaerobiales</taxon>
        <taxon>Halanaerobiaceae</taxon>
        <taxon>Halanaerobium</taxon>
    </lineage>
</organism>
<evidence type="ECO:0000313" key="3">
    <source>
        <dbReference type="EMBL" id="PXV60078.1"/>
    </source>
</evidence>
<dbReference type="InterPro" id="IPR001155">
    <property type="entry name" value="OxRdtase_FMN_N"/>
</dbReference>
<dbReference type="GO" id="GO:0010181">
    <property type="term" value="F:FMN binding"/>
    <property type="evidence" value="ECO:0007669"/>
    <property type="project" value="InterPro"/>
</dbReference>
<dbReference type="Pfam" id="PF00724">
    <property type="entry name" value="Oxidored_FMN"/>
    <property type="match status" value="1"/>
</dbReference>
<keyword evidence="1" id="KW-0812">Transmembrane</keyword>
<evidence type="ECO:0000259" key="2">
    <source>
        <dbReference type="Pfam" id="PF00724"/>
    </source>
</evidence>
<keyword evidence="1" id="KW-0472">Membrane</keyword>
<dbReference type="EMBL" id="FMYT01000020">
    <property type="protein sequence ID" value="SDC96072.1"/>
    <property type="molecule type" value="Genomic_DNA"/>
</dbReference>
<evidence type="ECO:0000313" key="6">
    <source>
        <dbReference type="Proteomes" id="UP000247389"/>
    </source>
</evidence>
<dbReference type="AlphaFoldDB" id="A0A1G6QUS9"/>
<reference evidence="3 6" key="2">
    <citation type="submission" date="2018-04" db="EMBL/GenBank/DDBJ databases">
        <title>Subsurface microbial communities from deep shales in Ohio and West Virginia, USA.</title>
        <authorList>
            <person name="Wrighton K."/>
        </authorList>
    </citation>
    <scope>NUCLEOTIDE SEQUENCE [LARGE SCALE GENOMIC DNA]</scope>
    <source>
        <strain evidence="3 6">MSL28</strain>
    </source>
</reference>
<dbReference type="Proteomes" id="UP000324896">
    <property type="component" value="Unassembled WGS sequence"/>
</dbReference>
<dbReference type="GO" id="GO:0016491">
    <property type="term" value="F:oxidoreductase activity"/>
    <property type="evidence" value="ECO:0007669"/>
    <property type="project" value="InterPro"/>
</dbReference>
<dbReference type="Gene3D" id="3.20.20.70">
    <property type="entry name" value="Aldolase class I"/>
    <property type="match status" value="1"/>
</dbReference>
<evidence type="ECO:0000256" key="1">
    <source>
        <dbReference type="SAM" id="Phobius"/>
    </source>
</evidence>
<keyword evidence="1" id="KW-1133">Transmembrane helix</keyword>
<gene>
    <name evidence="5" type="ORF">BY453_1604</name>
    <name evidence="3" type="ORF">C8C78_1604</name>
    <name evidence="4" type="ORF">SAMN04488597_1203</name>
</gene>
<dbReference type="Proteomes" id="UP000295758">
    <property type="component" value="Unassembled WGS sequence"/>
</dbReference>
<accession>A0A1G6QUS9</accession>
<name>A0A1G6QUS9_9FIRM</name>
<evidence type="ECO:0000313" key="8">
    <source>
        <dbReference type="Proteomes" id="UP000324896"/>
    </source>
</evidence>
<dbReference type="Proteomes" id="UP000247389">
    <property type="component" value="Unassembled WGS sequence"/>
</dbReference>
<reference evidence="4 8" key="1">
    <citation type="submission" date="2016-10" db="EMBL/GenBank/DDBJ databases">
        <authorList>
            <person name="Varghese N."/>
            <person name="Submissions S."/>
        </authorList>
    </citation>
    <scope>NUCLEOTIDE SEQUENCE [LARGE SCALE GENOMIC DNA]</scope>
    <source>
        <strain evidence="4 8">WG10</strain>
    </source>
</reference>
<dbReference type="EMBL" id="SOAA01000060">
    <property type="protein sequence ID" value="TDS25347.1"/>
    <property type="molecule type" value="Genomic_DNA"/>
</dbReference>
<evidence type="ECO:0000313" key="7">
    <source>
        <dbReference type="Proteomes" id="UP000295758"/>
    </source>
</evidence>
<dbReference type="EMBL" id="QICM01000060">
    <property type="protein sequence ID" value="PXV60078.1"/>
    <property type="molecule type" value="Genomic_DNA"/>
</dbReference>
<evidence type="ECO:0000313" key="5">
    <source>
        <dbReference type="EMBL" id="TDS25347.1"/>
    </source>
</evidence>
<protein>
    <submittedName>
        <fullName evidence="4">NADH:flavin oxidoreductase / NADH oxidase family protein</fullName>
    </submittedName>
    <submittedName>
        <fullName evidence="3">NADH:flavin oxidoreductase/NADH oxidase family protein</fullName>
    </submittedName>
</protein>
<sequence length="96" mass="10703">MSEVGIEAEQPNTGMMGIYNDSFIEEYKEFTDQIHQFDINIILQIAYGGSQTNFNVENRTILGPSAVVTHAVLFIIYGVTLKKATKAEIKSLIVSF</sequence>
<proteinExistence type="predicted"/>
<reference evidence="5 7" key="3">
    <citation type="submission" date="2019-03" db="EMBL/GenBank/DDBJ databases">
        <title>Deep subsurface shale carbon reservoir microbial communities from Ohio and West Virginia, USA.</title>
        <authorList>
            <person name="Wrighton K."/>
        </authorList>
    </citation>
    <scope>NUCLEOTIDE SEQUENCE [LARGE SCALE GENOMIC DNA]</scope>
    <source>
        <strain evidence="5 7">UTICA-S4D12</strain>
    </source>
</reference>
<dbReference type="SUPFAM" id="SSF51395">
    <property type="entry name" value="FMN-linked oxidoreductases"/>
    <property type="match status" value="1"/>
</dbReference>
<dbReference type="InterPro" id="IPR013785">
    <property type="entry name" value="Aldolase_TIM"/>
</dbReference>
<feature type="domain" description="NADH:flavin oxidoreductase/NADH oxidase N-terminal" evidence="2">
    <location>
        <begin position="15"/>
        <end position="96"/>
    </location>
</feature>
<evidence type="ECO:0000313" key="4">
    <source>
        <dbReference type="EMBL" id="SDC96072.1"/>
    </source>
</evidence>
<feature type="transmembrane region" description="Helical" evidence="1">
    <location>
        <begin position="61"/>
        <end position="81"/>
    </location>
</feature>